<dbReference type="OrthoDB" id="4078873at2759"/>
<organism evidence="2 3">
    <name type="scientific">Botryotinia narcissicola</name>
    <dbReference type="NCBI Taxonomy" id="278944"/>
    <lineage>
        <taxon>Eukaryota</taxon>
        <taxon>Fungi</taxon>
        <taxon>Dikarya</taxon>
        <taxon>Ascomycota</taxon>
        <taxon>Pezizomycotina</taxon>
        <taxon>Leotiomycetes</taxon>
        <taxon>Helotiales</taxon>
        <taxon>Sclerotiniaceae</taxon>
        <taxon>Botryotinia</taxon>
    </lineage>
</organism>
<feature type="region of interest" description="Disordered" evidence="1">
    <location>
        <begin position="18"/>
        <end position="72"/>
    </location>
</feature>
<dbReference type="EMBL" id="PQXJ01000235">
    <property type="protein sequence ID" value="TGO55899.1"/>
    <property type="molecule type" value="Genomic_DNA"/>
</dbReference>
<dbReference type="AlphaFoldDB" id="A0A4Z1I2L1"/>
<keyword evidence="3" id="KW-1185">Reference proteome</keyword>
<reference evidence="2 3" key="1">
    <citation type="submission" date="2017-12" db="EMBL/GenBank/DDBJ databases">
        <title>Comparative genomics of Botrytis spp.</title>
        <authorList>
            <person name="Valero-Jimenez C.A."/>
            <person name="Tapia P."/>
            <person name="Veloso J."/>
            <person name="Silva-Moreno E."/>
            <person name="Staats M."/>
            <person name="Valdes J.H."/>
            <person name="Van Kan J.A.L."/>
        </authorList>
    </citation>
    <scope>NUCLEOTIDE SEQUENCE [LARGE SCALE GENOMIC DNA]</scope>
    <source>
        <strain evidence="2 3">MUCL2120</strain>
    </source>
</reference>
<proteinExistence type="predicted"/>
<evidence type="ECO:0000256" key="1">
    <source>
        <dbReference type="SAM" id="MobiDB-lite"/>
    </source>
</evidence>
<gene>
    <name evidence="2" type="ORF">BOTNAR_0235g00110</name>
</gene>
<evidence type="ECO:0000313" key="2">
    <source>
        <dbReference type="EMBL" id="TGO55899.1"/>
    </source>
</evidence>
<name>A0A4Z1I2L1_9HELO</name>
<accession>A0A4Z1I2L1</accession>
<dbReference type="Proteomes" id="UP000297452">
    <property type="component" value="Unassembled WGS sequence"/>
</dbReference>
<protein>
    <submittedName>
        <fullName evidence="2">Uncharacterized protein</fullName>
    </submittedName>
</protein>
<comment type="caution">
    <text evidence="2">The sequence shown here is derived from an EMBL/GenBank/DDBJ whole genome shotgun (WGS) entry which is preliminary data.</text>
</comment>
<sequence length="72" mass="7641">MGALSKFRPGFRRKATEEIINESSEVDMADMSSSNEKNSVKPAVTGADDAISPSSANDLPISEQAEKDALPT</sequence>
<evidence type="ECO:0000313" key="3">
    <source>
        <dbReference type="Proteomes" id="UP000297452"/>
    </source>
</evidence>